<dbReference type="SUPFAM" id="SSF52218">
    <property type="entry name" value="Flavoproteins"/>
    <property type="match status" value="1"/>
</dbReference>
<dbReference type="AlphaFoldDB" id="A0A553P2Y8"/>
<dbReference type="InterPro" id="IPR050712">
    <property type="entry name" value="NAD(P)H-dep_reductase"/>
</dbReference>
<evidence type="ECO:0000313" key="3">
    <source>
        <dbReference type="Proteomes" id="UP000318571"/>
    </source>
</evidence>
<dbReference type="Proteomes" id="UP000318571">
    <property type="component" value="Chromosome 7"/>
</dbReference>
<name>A0A553P2Y8_TIGCA</name>
<evidence type="ECO:0000313" key="2">
    <source>
        <dbReference type="EMBL" id="TRY72065.1"/>
    </source>
</evidence>
<dbReference type="GO" id="GO:0005829">
    <property type="term" value="C:cytosol"/>
    <property type="evidence" value="ECO:0007669"/>
    <property type="project" value="TreeGrafter"/>
</dbReference>
<reference evidence="2 3" key="1">
    <citation type="journal article" date="2018" name="Nat. Ecol. Evol.">
        <title>Genomic signatures of mitonuclear coevolution across populations of Tigriopus californicus.</title>
        <authorList>
            <person name="Barreto F.S."/>
            <person name="Watson E.T."/>
            <person name="Lima T.G."/>
            <person name="Willett C.S."/>
            <person name="Edmands S."/>
            <person name="Li W."/>
            <person name="Burton R.S."/>
        </authorList>
    </citation>
    <scope>NUCLEOTIDE SEQUENCE [LARGE SCALE GENOMIC DNA]</scope>
    <source>
        <strain evidence="2 3">San Diego</strain>
    </source>
</reference>
<evidence type="ECO:0000259" key="1">
    <source>
        <dbReference type="Pfam" id="PF03358"/>
    </source>
</evidence>
<dbReference type="Gene3D" id="3.40.50.360">
    <property type="match status" value="1"/>
</dbReference>
<sequence>MSGSSKSILVFLGSTRDGRQGLRLARMFMSHLSEHGLVPTLIDPLEINAPLLTNPIHFMPDQSAAPEWLKKLDQQIKEAVGFVFVCPEYNATVAPALTNLIDYFPPASYRHKPASIATYSMGTMGGCRARVALLPVLGEVGMFALPTSLMIPTIQNAEIADDGATTNERVISKVTQICKEMDWYVGALQSQKAATTGYPN</sequence>
<organism evidence="2 3">
    <name type="scientific">Tigriopus californicus</name>
    <name type="common">Marine copepod</name>
    <dbReference type="NCBI Taxonomy" id="6832"/>
    <lineage>
        <taxon>Eukaryota</taxon>
        <taxon>Metazoa</taxon>
        <taxon>Ecdysozoa</taxon>
        <taxon>Arthropoda</taxon>
        <taxon>Crustacea</taxon>
        <taxon>Multicrustacea</taxon>
        <taxon>Hexanauplia</taxon>
        <taxon>Copepoda</taxon>
        <taxon>Harpacticoida</taxon>
        <taxon>Harpacticidae</taxon>
        <taxon>Tigriopus</taxon>
    </lineage>
</organism>
<dbReference type="OMA" id="EYFWRPS"/>
<gene>
    <name evidence="2" type="ORF">TCAL_06094</name>
</gene>
<dbReference type="STRING" id="6832.A0A553P2Y8"/>
<dbReference type="EMBL" id="VCGU01000008">
    <property type="protein sequence ID" value="TRY72065.1"/>
    <property type="molecule type" value="Genomic_DNA"/>
</dbReference>
<dbReference type="InterPro" id="IPR005025">
    <property type="entry name" value="FMN_Rdtase-like_dom"/>
</dbReference>
<proteinExistence type="predicted"/>
<dbReference type="InterPro" id="IPR029039">
    <property type="entry name" value="Flavoprotein-like_sf"/>
</dbReference>
<dbReference type="Pfam" id="PF03358">
    <property type="entry name" value="FMN_red"/>
    <property type="match status" value="1"/>
</dbReference>
<dbReference type="GO" id="GO:0010181">
    <property type="term" value="F:FMN binding"/>
    <property type="evidence" value="ECO:0007669"/>
    <property type="project" value="TreeGrafter"/>
</dbReference>
<accession>A0A553P2Y8</accession>
<protein>
    <recommendedName>
        <fullName evidence="1">NADPH-dependent FMN reductase-like domain-containing protein</fullName>
    </recommendedName>
</protein>
<dbReference type="GO" id="GO:0016491">
    <property type="term" value="F:oxidoreductase activity"/>
    <property type="evidence" value="ECO:0007669"/>
    <property type="project" value="InterPro"/>
</dbReference>
<dbReference type="PANTHER" id="PTHR30543">
    <property type="entry name" value="CHROMATE REDUCTASE"/>
    <property type="match status" value="1"/>
</dbReference>
<feature type="domain" description="NADPH-dependent FMN reductase-like" evidence="1">
    <location>
        <begin position="8"/>
        <end position="153"/>
    </location>
</feature>
<comment type="caution">
    <text evidence="2">The sequence shown here is derived from an EMBL/GenBank/DDBJ whole genome shotgun (WGS) entry which is preliminary data.</text>
</comment>
<keyword evidence="3" id="KW-1185">Reference proteome</keyword>
<dbReference type="PANTHER" id="PTHR30543:SF21">
    <property type="entry name" value="NAD(P)H-DEPENDENT FMN REDUCTASE LOT6"/>
    <property type="match status" value="1"/>
</dbReference>